<proteinExistence type="inferred from homology"/>
<name>A0A059FDB4_9PROT</name>
<keyword evidence="9" id="KW-1185">Reference proteome</keyword>
<organism evidence="8 9">
    <name type="scientific">Hyphomonas jannaschiana VP2</name>
    <dbReference type="NCBI Taxonomy" id="1280952"/>
    <lineage>
        <taxon>Bacteria</taxon>
        <taxon>Pseudomonadati</taxon>
        <taxon>Pseudomonadota</taxon>
        <taxon>Alphaproteobacteria</taxon>
        <taxon>Hyphomonadales</taxon>
        <taxon>Hyphomonadaceae</taxon>
        <taxon>Hyphomonas</taxon>
    </lineage>
</organism>
<evidence type="ECO:0000256" key="3">
    <source>
        <dbReference type="ARBA" id="ARBA00022695"/>
    </source>
</evidence>
<dbReference type="GO" id="GO:0009360">
    <property type="term" value="C:DNA polymerase III complex"/>
    <property type="evidence" value="ECO:0007669"/>
    <property type="project" value="TreeGrafter"/>
</dbReference>
<gene>
    <name evidence="8" type="ORF">HJA_09444</name>
</gene>
<evidence type="ECO:0000313" key="9">
    <source>
        <dbReference type="Proteomes" id="UP000024816"/>
    </source>
</evidence>
<dbReference type="NCBIfam" id="TIGR01128">
    <property type="entry name" value="holA"/>
    <property type="match status" value="1"/>
</dbReference>
<keyword evidence="4" id="KW-0235">DNA replication</keyword>
<evidence type="ECO:0000256" key="1">
    <source>
        <dbReference type="ARBA" id="ARBA00012417"/>
    </source>
</evidence>
<dbReference type="GO" id="GO:0003677">
    <property type="term" value="F:DNA binding"/>
    <property type="evidence" value="ECO:0007669"/>
    <property type="project" value="InterPro"/>
</dbReference>
<dbReference type="Gene3D" id="1.20.272.10">
    <property type="match status" value="1"/>
</dbReference>
<dbReference type="Proteomes" id="UP000024816">
    <property type="component" value="Unassembled WGS sequence"/>
</dbReference>
<evidence type="ECO:0000256" key="2">
    <source>
        <dbReference type="ARBA" id="ARBA00022679"/>
    </source>
</evidence>
<dbReference type="OrthoDB" id="9804983at2"/>
<comment type="similarity">
    <text evidence="6">Belongs to the DNA polymerase HolA subunit family.</text>
</comment>
<protein>
    <recommendedName>
        <fullName evidence="1">DNA-directed DNA polymerase</fullName>
        <ecNumber evidence="1">2.7.7.7</ecNumber>
    </recommendedName>
</protein>
<dbReference type="SUPFAM" id="SSF48019">
    <property type="entry name" value="post-AAA+ oligomerization domain-like"/>
    <property type="match status" value="1"/>
</dbReference>
<accession>A0A059FDB4</accession>
<dbReference type="SUPFAM" id="SSF52540">
    <property type="entry name" value="P-loop containing nucleoside triphosphate hydrolases"/>
    <property type="match status" value="1"/>
</dbReference>
<sequence>MLLQGKKAASFARKPDPQFWAVLAFGEDEGLASDNGQLLISAWAGKANHADVTLLDDDAIRKEPVLLFDALEAVSLLGDPRVVRVRTSGDKIAKLLIDAIEEGDKSEGRFSAHLLIETGSLQKKSKLRSAVEAAKRTAGLQFFADESVDIEQRVKQALKESGVDIGPDALRLFVGDLPGHRLAANAEIEKLALYAMGLDRAVSEADVRALCATEFEQTLSTAISATLNGHPAAANAAFDKLAMAGTAGISVLRSLQFEVRRMLDAHVRIEEGQASPNMKLRPPVWQSEWPAYRARLSKWPVRRLTRVLERIYDAEAQAKQAGGSTDAVVRMLMNDLARAAEAAR</sequence>
<evidence type="ECO:0000256" key="6">
    <source>
        <dbReference type="ARBA" id="ARBA00034754"/>
    </source>
</evidence>
<evidence type="ECO:0000313" key="8">
    <source>
        <dbReference type="EMBL" id="KCZ88582.1"/>
    </source>
</evidence>
<dbReference type="PATRIC" id="fig|1280952.3.peg.1883"/>
<evidence type="ECO:0000256" key="5">
    <source>
        <dbReference type="ARBA" id="ARBA00022932"/>
    </source>
</evidence>
<dbReference type="PANTHER" id="PTHR34388:SF1">
    <property type="entry name" value="DNA POLYMERASE III SUBUNIT DELTA"/>
    <property type="match status" value="1"/>
</dbReference>
<evidence type="ECO:0000256" key="4">
    <source>
        <dbReference type="ARBA" id="ARBA00022705"/>
    </source>
</evidence>
<dbReference type="GO" id="GO:0003887">
    <property type="term" value="F:DNA-directed DNA polymerase activity"/>
    <property type="evidence" value="ECO:0007669"/>
    <property type="project" value="UniProtKB-KW"/>
</dbReference>
<dbReference type="eggNOG" id="COG1466">
    <property type="taxonomic scope" value="Bacteria"/>
</dbReference>
<dbReference type="EC" id="2.7.7.7" evidence="1"/>
<dbReference type="InterPro" id="IPR008921">
    <property type="entry name" value="DNA_pol3_clamp-load_cplx_C"/>
</dbReference>
<dbReference type="InterPro" id="IPR005790">
    <property type="entry name" value="DNA_polIII_delta"/>
</dbReference>
<dbReference type="EMBL" id="ARYJ01000005">
    <property type="protein sequence ID" value="KCZ88582.1"/>
    <property type="molecule type" value="Genomic_DNA"/>
</dbReference>
<dbReference type="GO" id="GO:0006261">
    <property type="term" value="P:DNA-templated DNA replication"/>
    <property type="evidence" value="ECO:0007669"/>
    <property type="project" value="TreeGrafter"/>
</dbReference>
<comment type="catalytic activity">
    <reaction evidence="7">
        <text>DNA(n) + a 2'-deoxyribonucleoside 5'-triphosphate = DNA(n+1) + diphosphate</text>
        <dbReference type="Rhea" id="RHEA:22508"/>
        <dbReference type="Rhea" id="RHEA-COMP:17339"/>
        <dbReference type="Rhea" id="RHEA-COMP:17340"/>
        <dbReference type="ChEBI" id="CHEBI:33019"/>
        <dbReference type="ChEBI" id="CHEBI:61560"/>
        <dbReference type="ChEBI" id="CHEBI:173112"/>
        <dbReference type="EC" id="2.7.7.7"/>
    </reaction>
</comment>
<reference evidence="8 9" key="1">
    <citation type="journal article" date="2014" name="Antonie Van Leeuwenhoek">
        <title>Hyphomonas beringensis sp. nov. and Hyphomonas chukchiensis sp. nov., isolated from surface seawater of the Bering Sea and Chukchi Sea.</title>
        <authorList>
            <person name="Li C."/>
            <person name="Lai Q."/>
            <person name="Li G."/>
            <person name="Dong C."/>
            <person name="Wang J."/>
            <person name="Liao Y."/>
            <person name="Shao Z."/>
        </authorList>
    </citation>
    <scope>NUCLEOTIDE SEQUENCE [LARGE SCALE GENOMIC DNA]</scope>
    <source>
        <strain evidence="8 9">VP2</strain>
    </source>
</reference>
<dbReference type="InterPro" id="IPR027417">
    <property type="entry name" value="P-loop_NTPase"/>
</dbReference>
<keyword evidence="5" id="KW-0239">DNA-directed DNA polymerase</keyword>
<comment type="caution">
    <text evidence="8">The sequence shown here is derived from an EMBL/GenBank/DDBJ whole genome shotgun (WGS) entry which is preliminary data.</text>
</comment>
<keyword evidence="2" id="KW-0808">Transferase</keyword>
<dbReference type="RefSeq" id="WP_035581386.1">
    <property type="nucleotide sequence ID" value="NZ_ARYJ01000005.1"/>
</dbReference>
<dbReference type="AlphaFoldDB" id="A0A059FDB4"/>
<dbReference type="STRING" id="1280952.HJA_09444"/>
<dbReference type="Gene3D" id="1.10.8.60">
    <property type="match status" value="1"/>
</dbReference>
<evidence type="ECO:0000256" key="7">
    <source>
        <dbReference type="ARBA" id="ARBA00049244"/>
    </source>
</evidence>
<dbReference type="PANTHER" id="PTHR34388">
    <property type="entry name" value="DNA POLYMERASE III SUBUNIT DELTA"/>
    <property type="match status" value="1"/>
</dbReference>
<keyword evidence="3" id="KW-0548">Nucleotidyltransferase</keyword>